<dbReference type="WBParaSite" id="JU765_v2.g13899.t1">
    <property type="protein sequence ID" value="JU765_v2.g13899.t1"/>
    <property type="gene ID" value="JU765_v2.g13899"/>
</dbReference>
<protein>
    <submittedName>
        <fullName evidence="2">Uncharacterized protein</fullName>
    </submittedName>
</protein>
<organism evidence="1 2">
    <name type="scientific">Panagrolaimus sp. JU765</name>
    <dbReference type="NCBI Taxonomy" id="591449"/>
    <lineage>
        <taxon>Eukaryota</taxon>
        <taxon>Metazoa</taxon>
        <taxon>Ecdysozoa</taxon>
        <taxon>Nematoda</taxon>
        <taxon>Chromadorea</taxon>
        <taxon>Rhabditida</taxon>
        <taxon>Tylenchina</taxon>
        <taxon>Panagrolaimomorpha</taxon>
        <taxon>Panagrolaimoidea</taxon>
        <taxon>Panagrolaimidae</taxon>
        <taxon>Panagrolaimus</taxon>
    </lineage>
</organism>
<sequence length="189" mass="20528">MQFFNFCVIFCCFFIFKAYSQKCPSGVFTGPCNLDGTCFSEYDVCFDNVTCCRIDGCPADQQIGPCVNGDCHLGYECKSGSCCPTNKNSYDCPSGVATGPCNLDGTCFSEYDVCVNNVTCCRMDNSNSYDCPSGMSNGPCLGGSCPSKYDTCVNQVTCCRMDNSTDGCPAEQRAGRKPDYKNFVYNCGF</sequence>
<name>A0AC34Q916_9BILA</name>
<dbReference type="Proteomes" id="UP000887576">
    <property type="component" value="Unplaced"/>
</dbReference>
<evidence type="ECO:0000313" key="2">
    <source>
        <dbReference type="WBParaSite" id="JU765_v2.g13899.t1"/>
    </source>
</evidence>
<evidence type="ECO:0000313" key="1">
    <source>
        <dbReference type="Proteomes" id="UP000887576"/>
    </source>
</evidence>
<accession>A0AC34Q916</accession>
<proteinExistence type="predicted"/>
<reference evidence="2" key="1">
    <citation type="submission" date="2022-11" db="UniProtKB">
        <authorList>
            <consortium name="WormBaseParasite"/>
        </authorList>
    </citation>
    <scope>IDENTIFICATION</scope>
</reference>